<sequence>MSGHASGTGTRDENFTSRNARLDWIDCIDDTPACFLGTRSRHPAKVLAAMPATDYRGVIGETSFTPQGDLKHGAISVFTYKSGRKALLDIVRM</sequence>
<dbReference type="EMBL" id="CP021067">
    <property type="protein sequence ID" value="AWG29400.1"/>
    <property type="molecule type" value="Genomic_DNA"/>
</dbReference>
<protein>
    <submittedName>
        <fullName evidence="1">Uncharacterized protein</fullName>
    </submittedName>
</protein>
<dbReference type="AlphaFoldDB" id="A0AAD0IYY4"/>
<dbReference type="SUPFAM" id="SSF53822">
    <property type="entry name" value="Periplasmic binding protein-like I"/>
    <property type="match status" value="1"/>
</dbReference>
<dbReference type="InterPro" id="IPR028082">
    <property type="entry name" value="Peripla_BP_I"/>
</dbReference>
<gene>
    <name evidence="1" type="ORF">B9Z07_11425</name>
</gene>
<dbReference type="Proteomes" id="UP000244809">
    <property type="component" value="Chromosome 1"/>
</dbReference>
<evidence type="ECO:0000313" key="2">
    <source>
        <dbReference type="Proteomes" id="UP000244809"/>
    </source>
</evidence>
<proteinExistence type="predicted"/>
<evidence type="ECO:0000313" key="1">
    <source>
        <dbReference type="EMBL" id="AWG29400.1"/>
    </source>
</evidence>
<reference evidence="1 2" key="1">
    <citation type="submission" date="2017-04" db="EMBL/GenBank/DDBJ databases">
        <title>Complete genome sequence of Burkholderia cenocepacia PC184 Midwest clone.</title>
        <authorList>
            <person name="Mulks M.H."/>
            <person name="Cooper V.S."/>
        </authorList>
    </citation>
    <scope>NUCLEOTIDE SEQUENCE [LARGE SCALE GENOMIC DNA]</scope>
    <source>
        <strain evidence="1 2">PC184 Mulks</strain>
    </source>
</reference>
<accession>A0AAD0IYY4</accession>
<name>A0AAD0IYY4_9BURK</name>
<organism evidence="1 2">
    <name type="scientific">Burkholderia cenocepacia</name>
    <dbReference type="NCBI Taxonomy" id="95486"/>
    <lineage>
        <taxon>Bacteria</taxon>
        <taxon>Pseudomonadati</taxon>
        <taxon>Pseudomonadota</taxon>
        <taxon>Betaproteobacteria</taxon>
        <taxon>Burkholderiales</taxon>
        <taxon>Burkholderiaceae</taxon>
        <taxon>Burkholderia</taxon>
        <taxon>Burkholderia cepacia complex</taxon>
    </lineage>
</organism>